<comment type="caution">
    <text evidence="2">The sequence shown here is derived from an EMBL/GenBank/DDBJ whole genome shotgun (WGS) entry which is preliminary data.</text>
</comment>
<dbReference type="CDD" id="cd00093">
    <property type="entry name" value="HTH_XRE"/>
    <property type="match status" value="1"/>
</dbReference>
<organism evidence="2 3">
    <name type="scientific">Actinomadura gamaensis</name>
    <dbReference type="NCBI Taxonomy" id="1763541"/>
    <lineage>
        <taxon>Bacteria</taxon>
        <taxon>Bacillati</taxon>
        <taxon>Actinomycetota</taxon>
        <taxon>Actinomycetes</taxon>
        <taxon>Streptosporangiales</taxon>
        <taxon>Thermomonosporaceae</taxon>
        <taxon>Actinomadura</taxon>
    </lineage>
</organism>
<dbReference type="InterPro" id="IPR001387">
    <property type="entry name" value="Cro/C1-type_HTH"/>
</dbReference>
<feature type="domain" description="HTH cro/C1-type" evidence="1">
    <location>
        <begin position="16"/>
        <end position="70"/>
    </location>
</feature>
<evidence type="ECO:0000313" key="2">
    <source>
        <dbReference type="EMBL" id="MFC4912073.1"/>
    </source>
</evidence>
<proteinExistence type="predicted"/>
<dbReference type="InterPro" id="IPR043917">
    <property type="entry name" value="DUF5753"/>
</dbReference>
<dbReference type="RefSeq" id="WP_378261641.1">
    <property type="nucleotide sequence ID" value="NZ_JBHSIT010000011.1"/>
</dbReference>
<dbReference type="PROSITE" id="PS50943">
    <property type="entry name" value="HTH_CROC1"/>
    <property type="match status" value="1"/>
</dbReference>
<dbReference type="Proteomes" id="UP001595872">
    <property type="component" value="Unassembled WGS sequence"/>
</dbReference>
<name>A0ABV9U855_9ACTN</name>
<dbReference type="Pfam" id="PF19054">
    <property type="entry name" value="DUF5753"/>
    <property type="match status" value="1"/>
</dbReference>
<accession>A0ABV9U855</accession>
<evidence type="ECO:0000313" key="3">
    <source>
        <dbReference type="Proteomes" id="UP001595872"/>
    </source>
</evidence>
<dbReference type="EMBL" id="JBHSIT010000011">
    <property type="protein sequence ID" value="MFC4912073.1"/>
    <property type="molecule type" value="Genomic_DNA"/>
</dbReference>
<evidence type="ECO:0000259" key="1">
    <source>
        <dbReference type="PROSITE" id="PS50943"/>
    </source>
</evidence>
<dbReference type="Pfam" id="PF13560">
    <property type="entry name" value="HTH_31"/>
    <property type="match status" value="1"/>
</dbReference>
<dbReference type="Gene3D" id="1.10.260.40">
    <property type="entry name" value="lambda repressor-like DNA-binding domains"/>
    <property type="match status" value="1"/>
</dbReference>
<protein>
    <submittedName>
        <fullName evidence="2">Helix-turn-helix domain-containing protein</fullName>
    </submittedName>
</protein>
<sequence length="288" mass="32647">MAAVPSVRRRRLGAELRRLRERVGLNGEEAAARLGWSPSKVSRIENARIGVRVSDVRLLLELYRVEEGHRGELLALAHAATEPGWWSGRRLATSPEFDEFVALEDEASAALSYSIFTVPGLVQTERYALETLRSAGLVTADSPRTIRRRVEVRMRRQDVLTRPDPLDFHGILDESVLLRSIGDAPIMFHQLRRLLELMELPNVDVRVLPLDRFHGPVMGEAFTILEFAPAYEVTFPDAVYIDSVWGSQVYTDDVAHLYRRSWEQLHSQALDPAKSSARISRIADTVWK</sequence>
<dbReference type="InterPro" id="IPR010982">
    <property type="entry name" value="Lambda_DNA-bd_dom_sf"/>
</dbReference>
<reference evidence="3" key="1">
    <citation type="journal article" date="2019" name="Int. J. Syst. Evol. Microbiol.">
        <title>The Global Catalogue of Microorganisms (GCM) 10K type strain sequencing project: providing services to taxonomists for standard genome sequencing and annotation.</title>
        <authorList>
            <consortium name="The Broad Institute Genomics Platform"/>
            <consortium name="The Broad Institute Genome Sequencing Center for Infectious Disease"/>
            <person name="Wu L."/>
            <person name="Ma J."/>
        </authorList>
    </citation>
    <scope>NUCLEOTIDE SEQUENCE [LARGE SCALE GENOMIC DNA]</scope>
    <source>
        <strain evidence="3">KLKA75</strain>
    </source>
</reference>
<gene>
    <name evidence="2" type="ORF">ACFPCY_32560</name>
</gene>
<dbReference type="SUPFAM" id="SSF47413">
    <property type="entry name" value="lambda repressor-like DNA-binding domains"/>
    <property type="match status" value="1"/>
</dbReference>
<dbReference type="SMART" id="SM00530">
    <property type="entry name" value="HTH_XRE"/>
    <property type="match status" value="1"/>
</dbReference>
<keyword evidence="3" id="KW-1185">Reference proteome</keyword>